<evidence type="ECO:0000256" key="2">
    <source>
        <dbReference type="ARBA" id="ARBA00004496"/>
    </source>
</evidence>
<dbReference type="InterPro" id="IPR044159">
    <property type="entry name" value="IQM"/>
</dbReference>
<evidence type="ECO:0000256" key="1">
    <source>
        <dbReference type="ARBA" id="ARBA00004123"/>
    </source>
</evidence>
<name>A0A5P1F2B2_ASPOF</name>
<sequence length="94" mass="10976">MESPKITESPVDKICESATAATRVQKVYRSYRTRHRLADSAVVGQGLSKDSKALKLAFQHWIEAIDPRHRYGHNLHMYYDKWCESDAGQPFFYW</sequence>
<dbReference type="Proteomes" id="UP000243459">
    <property type="component" value="Chromosome 4"/>
</dbReference>
<organism evidence="5 6">
    <name type="scientific">Asparagus officinalis</name>
    <name type="common">Garden asparagus</name>
    <dbReference type="NCBI Taxonomy" id="4686"/>
    <lineage>
        <taxon>Eukaryota</taxon>
        <taxon>Viridiplantae</taxon>
        <taxon>Streptophyta</taxon>
        <taxon>Embryophyta</taxon>
        <taxon>Tracheophyta</taxon>
        <taxon>Spermatophyta</taxon>
        <taxon>Magnoliopsida</taxon>
        <taxon>Liliopsida</taxon>
        <taxon>Asparagales</taxon>
        <taxon>Asparagaceae</taxon>
        <taxon>Asparagoideae</taxon>
        <taxon>Asparagus</taxon>
    </lineage>
</organism>
<evidence type="ECO:0000313" key="6">
    <source>
        <dbReference type="Proteomes" id="UP000243459"/>
    </source>
</evidence>
<keyword evidence="3" id="KW-0963">Cytoplasm</keyword>
<reference evidence="6" key="1">
    <citation type="journal article" date="2017" name="Nat. Commun.">
        <title>The asparagus genome sheds light on the origin and evolution of a young Y chromosome.</title>
        <authorList>
            <person name="Harkess A."/>
            <person name="Zhou J."/>
            <person name="Xu C."/>
            <person name="Bowers J.E."/>
            <person name="Van der Hulst R."/>
            <person name="Ayyampalayam S."/>
            <person name="Mercati F."/>
            <person name="Riccardi P."/>
            <person name="McKain M.R."/>
            <person name="Kakrana A."/>
            <person name="Tang H."/>
            <person name="Ray J."/>
            <person name="Groenendijk J."/>
            <person name="Arikit S."/>
            <person name="Mathioni S.M."/>
            <person name="Nakano M."/>
            <person name="Shan H."/>
            <person name="Telgmann-Rauber A."/>
            <person name="Kanno A."/>
            <person name="Yue Z."/>
            <person name="Chen H."/>
            <person name="Li W."/>
            <person name="Chen Y."/>
            <person name="Xu X."/>
            <person name="Zhang Y."/>
            <person name="Luo S."/>
            <person name="Chen H."/>
            <person name="Gao J."/>
            <person name="Mao Z."/>
            <person name="Pires J.C."/>
            <person name="Luo M."/>
            <person name="Kudrna D."/>
            <person name="Wing R.A."/>
            <person name="Meyers B.C."/>
            <person name="Yi K."/>
            <person name="Kong H."/>
            <person name="Lavrijsen P."/>
            <person name="Sunseri F."/>
            <person name="Falavigna A."/>
            <person name="Ye Y."/>
            <person name="Leebens-Mack J.H."/>
            <person name="Chen G."/>
        </authorList>
    </citation>
    <scope>NUCLEOTIDE SEQUENCE [LARGE SCALE GENOMIC DNA]</scope>
    <source>
        <strain evidence="6">cv. DH0086</strain>
    </source>
</reference>
<proteinExistence type="predicted"/>
<dbReference type="EMBL" id="CM007384">
    <property type="protein sequence ID" value="ONK71863.1"/>
    <property type="molecule type" value="Genomic_DNA"/>
</dbReference>
<dbReference type="AlphaFoldDB" id="A0A5P1F2B2"/>
<dbReference type="GO" id="GO:0005634">
    <property type="term" value="C:nucleus"/>
    <property type="evidence" value="ECO:0007669"/>
    <property type="project" value="UniProtKB-SubCell"/>
</dbReference>
<protein>
    <submittedName>
        <fullName evidence="5">Uncharacterized protein</fullName>
    </submittedName>
</protein>
<evidence type="ECO:0000256" key="3">
    <source>
        <dbReference type="ARBA" id="ARBA00022490"/>
    </source>
</evidence>
<keyword evidence="6" id="KW-1185">Reference proteome</keyword>
<dbReference type="CDD" id="cd23767">
    <property type="entry name" value="IQCD"/>
    <property type="match status" value="1"/>
</dbReference>
<dbReference type="PANTHER" id="PTHR31250">
    <property type="entry name" value="IQ DOMAIN-CONTAINING PROTEIN IQM3"/>
    <property type="match status" value="1"/>
</dbReference>
<evidence type="ECO:0000256" key="4">
    <source>
        <dbReference type="ARBA" id="ARBA00023242"/>
    </source>
</evidence>
<dbReference type="PANTHER" id="PTHR31250:SF10">
    <property type="entry name" value="IQ DOMAIN-CONTAINING PROTEIN IQM3"/>
    <property type="match status" value="1"/>
</dbReference>
<keyword evidence="4" id="KW-0539">Nucleus</keyword>
<dbReference type="Gramene" id="ONK71863">
    <property type="protein sequence ID" value="ONK71863"/>
    <property type="gene ID" value="A4U43_C04F13160"/>
</dbReference>
<gene>
    <name evidence="5" type="ORF">A4U43_C04F13160</name>
</gene>
<evidence type="ECO:0000313" key="5">
    <source>
        <dbReference type="EMBL" id="ONK71863.1"/>
    </source>
</evidence>
<accession>A0A5P1F2B2</accession>
<dbReference type="GO" id="GO:0005737">
    <property type="term" value="C:cytoplasm"/>
    <property type="evidence" value="ECO:0007669"/>
    <property type="project" value="UniProtKB-SubCell"/>
</dbReference>
<comment type="subcellular location">
    <subcellularLocation>
        <location evidence="2">Cytoplasm</location>
    </subcellularLocation>
    <subcellularLocation>
        <location evidence="1">Nucleus</location>
    </subcellularLocation>
</comment>